<evidence type="ECO:0000256" key="2">
    <source>
        <dbReference type="ARBA" id="ARBA00022803"/>
    </source>
</evidence>
<gene>
    <name evidence="5" type="ORF">PITCH_A1790005</name>
</gene>
<proteinExistence type="predicted"/>
<keyword evidence="2 3" id="KW-0802">TPR repeat</keyword>
<name>A0A445MV11_9BACT</name>
<reference evidence="5" key="1">
    <citation type="submission" date="2018-01" db="EMBL/GenBank/DDBJ databases">
        <authorList>
            <person name="Regsiter A."/>
            <person name="William W."/>
        </authorList>
    </citation>
    <scope>NUCLEOTIDE SEQUENCE</scope>
    <source>
        <strain evidence="5">TRIP AH-1</strain>
    </source>
</reference>
<dbReference type="Pfam" id="PF13176">
    <property type="entry name" value="TPR_7"/>
    <property type="match status" value="1"/>
</dbReference>
<feature type="transmembrane region" description="Helical" evidence="4">
    <location>
        <begin position="20"/>
        <end position="38"/>
    </location>
</feature>
<feature type="repeat" description="TPR" evidence="3">
    <location>
        <begin position="554"/>
        <end position="587"/>
    </location>
</feature>
<accession>A0A445MV11</accession>
<dbReference type="Gene3D" id="1.25.40.10">
    <property type="entry name" value="Tetratricopeptide repeat domain"/>
    <property type="match status" value="3"/>
</dbReference>
<keyword evidence="1" id="KW-0677">Repeat</keyword>
<dbReference type="PANTHER" id="PTHR45586">
    <property type="entry name" value="TPR REPEAT-CONTAINING PROTEIN PA4667"/>
    <property type="match status" value="1"/>
</dbReference>
<keyword evidence="4" id="KW-1133">Transmembrane helix</keyword>
<dbReference type="PROSITE" id="PS50293">
    <property type="entry name" value="TPR_REGION"/>
    <property type="match status" value="1"/>
</dbReference>
<dbReference type="InterPro" id="IPR011990">
    <property type="entry name" value="TPR-like_helical_dom_sf"/>
</dbReference>
<feature type="repeat" description="TPR" evidence="3">
    <location>
        <begin position="282"/>
        <end position="315"/>
    </location>
</feature>
<feature type="repeat" description="TPR" evidence="3">
    <location>
        <begin position="211"/>
        <end position="244"/>
    </location>
</feature>
<evidence type="ECO:0000256" key="1">
    <source>
        <dbReference type="ARBA" id="ARBA00022737"/>
    </source>
</evidence>
<evidence type="ECO:0000313" key="5">
    <source>
        <dbReference type="EMBL" id="SPD73298.1"/>
    </source>
</evidence>
<dbReference type="Pfam" id="PF14559">
    <property type="entry name" value="TPR_19"/>
    <property type="match status" value="1"/>
</dbReference>
<dbReference type="SMART" id="SM00028">
    <property type="entry name" value="TPR"/>
    <property type="match status" value="7"/>
</dbReference>
<organism evidence="5">
    <name type="scientific">uncultured Desulfobacterium sp</name>
    <dbReference type="NCBI Taxonomy" id="201089"/>
    <lineage>
        <taxon>Bacteria</taxon>
        <taxon>Pseudomonadati</taxon>
        <taxon>Thermodesulfobacteriota</taxon>
        <taxon>Desulfobacteria</taxon>
        <taxon>Desulfobacterales</taxon>
        <taxon>Desulfobacteriaceae</taxon>
        <taxon>Desulfobacterium</taxon>
        <taxon>environmental samples</taxon>
    </lineage>
</organism>
<keyword evidence="4" id="KW-0812">Transmembrane</keyword>
<dbReference type="InterPro" id="IPR051012">
    <property type="entry name" value="CellSynth/LPSAsmb/PSIAsmb"/>
</dbReference>
<dbReference type="InterPro" id="IPR019734">
    <property type="entry name" value="TPR_rpt"/>
</dbReference>
<protein>
    <submittedName>
        <fullName evidence="5">Uncharacterized protein</fullName>
    </submittedName>
</protein>
<evidence type="ECO:0000256" key="3">
    <source>
        <dbReference type="PROSITE-ProRule" id="PRU00339"/>
    </source>
</evidence>
<dbReference type="EMBL" id="OJIN01000089">
    <property type="protein sequence ID" value="SPD73298.1"/>
    <property type="molecule type" value="Genomic_DNA"/>
</dbReference>
<feature type="repeat" description="TPR" evidence="3">
    <location>
        <begin position="316"/>
        <end position="349"/>
    </location>
</feature>
<dbReference type="SUPFAM" id="SSF48452">
    <property type="entry name" value="TPR-like"/>
    <property type="match status" value="2"/>
</dbReference>
<keyword evidence="4" id="KW-0472">Membrane</keyword>
<dbReference type="PANTHER" id="PTHR45586:SF1">
    <property type="entry name" value="LIPOPOLYSACCHARIDE ASSEMBLY PROTEIN B"/>
    <property type="match status" value="1"/>
</dbReference>
<dbReference type="AlphaFoldDB" id="A0A445MV11"/>
<sequence>MEDELFRRPRKKKRSYSRPAFLVPTLLFAGIICGLWLWRGLFPDEPRFNYILISVNQEPQKILPGETLAIHPTDKVKVLEISTNILLNRNIRLESEGFDVKALQNEEMAVSLLLPNQDMYNHYQFNVQVMWEDRELGNTNWDIQPYAEDWLDKADKTTDSDKKIALLEQSLKTLPDDSRVQKKLIDEYIAQKLWKKAAPMLEKAAKEKPNEEILTKLLKVYNATSNKTKALSVMESLLKLNPDNLDLRLQYAEKLEEAGQKKTAIREYEVLLKRVGTNKDKLSLNKRLGYLYSEAKEYQKAIVCYLNAAKLDKGDANLYYNLSYLYDKTNKKADATAYLEKAVSLNTKDVDSRLALAQDAVNKGDTKKAEAHLAQILKEKPDSVKALLLKAQLVEKQGDKKQLVEIYKKILSQDKNNATILYNIAALYYEAGDYKSSLDYFKRYMNLNPKDTGAHEFVFDIYRRLKDDKMAFNEAQTLIGLKNNKPDIYNFMFDYLSRQGNYNEIIRVMEQGLKVNPNQIELRRYLLSAYLKTGKDDLAIGQMEELLKAKPNDISLMKNMARLHEKKGRYTKAVELYKRIINISPGDEEAQEAYLRLRLKTVGQGGS</sequence>
<dbReference type="PROSITE" id="PS50005">
    <property type="entry name" value="TPR"/>
    <property type="match status" value="5"/>
</dbReference>
<evidence type="ECO:0000256" key="4">
    <source>
        <dbReference type="SAM" id="Phobius"/>
    </source>
</evidence>
<feature type="repeat" description="TPR" evidence="3">
    <location>
        <begin position="418"/>
        <end position="451"/>
    </location>
</feature>
<dbReference type="Pfam" id="PF13181">
    <property type="entry name" value="TPR_8"/>
    <property type="match status" value="2"/>
</dbReference>